<accession>A0A3N4HZW7</accession>
<protein>
    <submittedName>
        <fullName evidence="4">Uncharacterized protein</fullName>
    </submittedName>
</protein>
<feature type="compositionally biased region" description="Basic and acidic residues" evidence="1">
    <location>
        <begin position="335"/>
        <end position="347"/>
    </location>
</feature>
<proteinExistence type="predicted"/>
<feature type="chain" id="PRO_5018318293" evidence="3">
    <location>
        <begin position="32"/>
        <end position="361"/>
    </location>
</feature>
<gene>
    <name evidence="4" type="ORF">BJ508DRAFT_348141</name>
</gene>
<feature type="transmembrane region" description="Helical" evidence="2">
    <location>
        <begin position="303"/>
        <end position="329"/>
    </location>
</feature>
<feature type="region of interest" description="Disordered" evidence="1">
    <location>
        <begin position="335"/>
        <end position="361"/>
    </location>
</feature>
<keyword evidence="2" id="KW-1133">Transmembrane helix</keyword>
<name>A0A3N4HZW7_ASCIM</name>
<dbReference type="AlphaFoldDB" id="A0A3N4HZW7"/>
<organism evidence="4 5">
    <name type="scientific">Ascobolus immersus RN42</name>
    <dbReference type="NCBI Taxonomy" id="1160509"/>
    <lineage>
        <taxon>Eukaryota</taxon>
        <taxon>Fungi</taxon>
        <taxon>Dikarya</taxon>
        <taxon>Ascomycota</taxon>
        <taxon>Pezizomycotina</taxon>
        <taxon>Pezizomycetes</taxon>
        <taxon>Pezizales</taxon>
        <taxon>Ascobolaceae</taxon>
        <taxon>Ascobolus</taxon>
    </lineage>
</organism>
<evidence type="ECO:0000256" key="2">
    <source>
        <dbReference type="SAM" id="Phobius"/>
    </source>
</evidence>
<keyword evidence="2" id="KW-0472">Membrane</keyword>
<dbReference type="Proteomes" id="UP000275078">
    <property type="component" value="Unassembled WGS sequence"/>
</dbReference>
<sequence>MPRPRPAIRPSVIRSVFIIATLLLPHGASKSYPGNVLFSRADEVEPGRVWGEAVSPKEAETLIAGEEFLFIWASKDEEIIGTFRSDDPYSSISRLMVRTWANGVKKLAEEEFVGDENVPDMRKALAFEYQASGNSDVEEEVKLRLRWTLPKKPLRGVNGEEVPYSIDLLMYGKEGKDGFVLFSDKFWLRLKDQKGPIENGRLAQVAEKTITIQPTTITSVRSTVLTKDGTVRTEVKTETVTNKERTTVTTVDSQLSNNTSMATSLSQAQQPSVSTNDSSLAAMDSELDPMAGYIRNFPIPQGVVAPLFVCGVLVIVGCFVGLFWAFGCFNRETKGSGRPDAAGREQDESIAMNVLSGEPRR</sequence>
<reference evidence="4 5" key="1">
    <citation type="journal article" date="2018" name="Nat. Ecol. Evol.">
        <title>Pezizomycetes genomes reveal the molecular basis of ectomycorrhizal truffle lifestyle.</title>
        <authorList>
            <person name="Murat C."/>
            <person name="Payen T."/>
            <person name="Noel B."/>
            <person name="Kuo A."/>
            <person name="Morin E."/>
            <person name="Chen J."/>
            <person name="Kohler A."/>
            <person name="Krizsan K."/>
            <person name="Balestrini R."/>
            <person name="Da Silva C."/>
            <person name="Montanini B."/>
            <person name="Hainaut M."/>
            <person name="Levati E."/>
            <person name="Barry K.W."/>
            <person name="Belfiori B."/>
            <person name="Cichocki N."/>
            <person name="Clum A."/>
            <person name="Dockter R.B."/>
            <person name="Fauchery L."/>
            <person name="Guy J."/>
            <person name="Iotti M."/>
            <person name="Le Tacon F."/>
            <person name="Lindquist E.A."/>
            <person name="Lipzen A."/>
            <person name="Malagnac F."/>
            <person name="Mello A."/>
            <person name="Molinier V."/>
            <person name="Miyauchi S."/>
            <person name="Poulain J."/>
            <person name="Riccioni C."/>
            <person name="Rubini A."/>
            <person name="Sitrit Y."/>
            <person name="Splivallo R."/>
            <person name="Traeger S."/>
            <person name="Wang M."/>
            <person name="Zifcakova L."/>
            <person name="Wipf D."/>
            <person name="Zambonelli A."/>
            <person name="Paolocci F."/>
            <person name="Nowrousian M."/>
            <person name="Ottonello S."/>
            <person name="Baldrian P."/>
            <person name="Spatafora J.W."/>
            <person name="Henrissat B."/>
            <person name="Nagy L.G."/>
            <person name="Aury J.M."/>
            <person name="Wincker P."/>
            <person name="Grigoriev I.V."/>
            <person name="Bonfante P."/>
            <person name="Martin F.M."/>
        </authorList>
    </citation>
    <scope>NUCLEOTIDE SEQUENCE [LARGE SCALE GENOMIC DNA]</scope>
    <source>
        <strain evidence="4 5">RN42</strain>
    </source>
</reference>
<evidence type="ECO:0000313" key="5">
    <source>
        <dbReference type="Proteomes" id="UP000275078"/>
    </source>
</evidence>
<feature type="signal peptide" evidence="3">
    <location>
        <begin position="1"/>
        <end position="31"/>
    </location>
</feature>
<keyword evidence="2" id="KW-0812">Transmembrane</keyword>
<evidence type="ECO:0000256" key="3">
    <source>
        <dbReference type="SAM" id="SignalP"/>
    </source>
</evidence>
<evidence type="ECO:0000256" key="1">
    <source>
        <dbReference type="SAM" id="MobiDB-lite"/>
    </source>
</evidence>
<keyword evidence="3" id="KW-0732">Signal</keyword>
<keyword evidence="5" id="KW-1185">Reference proteome</keyword>
<dbReference type="EMBL" id="ML119699">
    <property type="protein sequence ID" value="RPA79393.1"/>
    <property type="molecule type" value="Genomic_DNA"/>
</dbReference>
<evidence type="ECO:0000313" key="4">
    <source>
        <dbReference type="EMBL" id="RPA79393.1"/>
    </source>
</evidence>